<evidence type="ECO:0000256" key="1">
    <source>
        <dbReference type="SAM" id="MobiDB-lite"/>
    </source>
</evidence>
<feature type="region of interest" description="Disordered" evidence="1">
    <location>
        <begin position="1"/>
        <end position="27"/>
    </location>
</feature>
<dbReference type="OrthoDB" id="9834661at2"/>
<evidence type="ECO:0000313" key="2">
    <source>
        <dbReference type="EMBL" id="AKT40086.1"/>
    </source>
</evidence>
<protein>
    <submittedName>
        <fullName evidence="2">Uncharacterized protein</fullName>
    </submittedName>
</protein>
<accession>A0A0K1EGV1</accession>
<dbReference type="EMBL" id="CP012159">
    <property type="protein sequence ID" value="AKT40086.1"/>
    <property type="molecule type" value="Genomic_DNA"/>
</dbReference>
<organism evidence="2 3">
    <name type="scientific">Chondromyces crocatus</name>
    <dbReference type="NCBI Taxonomy" id="52"/>
    <lineage>
        <taxon>Bacteria</taxon>
        <taxon>Pseudomonadati</taxon>
        <taxon>Myxococcota</taxon>
        <taxon>Polyangia</taxon>
        <taxon>Polyangiales</taxon>
        <taxon>Polyangiaceae</taxon>
        <taxon>Chondromyces</taxon>
    </lineage>
</organism>
<evidence type="ECO:0000313" key="3">
    <source>
        <dbReference type="Proteomes" id="UP000067626"/>
    </source>
</evidence>
<name>A0A0K1EGV1_CHOCO</name>
<sequence length="128" mass="13919">MRAEATSRWIEPLSDGAAPSDPGRRTAEVVTHDGDIDVLCPCNLGPKGAPVQLAFQAYDHADPPFSIRIKAPSGKVVVERVVRDEALTGRTRGISVDFRPDLAGDYSVEVKQVYGELRGKATLRVRFS</sequence>
<keyword evidence="3" id="KW-1185">Reference proteome</keyword>
<gene>
    <name evidence="2" type="ORF">CMC5_042390</name>
</gene>
<reference evidence="2 3" key="1">
    <citation type="submission" date="2015-07" db="EMBL/GenBank/DDBJ databases">
        <title>Genome analysis of myxobacterium Chondromyces crocatus Cm c5 reveals a high potential for natural compound synthesis and the genetic basis for the loss of fruiting body formation.</title>
        <authorList>
            <person name="Zaburannyi N."/>
            <person name="Bunk B."/>
            <person name="Maier J."/>
            <person name="Overmann J."/>
            <person name="Mueller R."/>
        </authorList>
    </citation>
    <scope>NUCLEOTIDE SEQUENCE [LARGE SCALE GENOMIC DNA]</scope>
    <source>
        <strain evidence="2 3">Cm c5</strain>
    </source>
</reference>
<dbReference type="KEGG" id="ccro:CMC5_042390"/>
<dbReference type="Proteomes" id="UP000067626">
    <property type="component" value="Chromosome"/>
</dbReference>
<dbReference type="RefSeq" id="WP_050432067.1">
    <property type="nucleotide sequence ID" value="NZ_CP012159.1"/>
</dbReference>
<dbReference type="AlphaFoldDB" id="A0A0K1EGV1"/>
<proteinExistence type="predicted"/>